<dbReference type="Gene3D" id="3.30.70.2390">
    <property type="match status" value="1"/>
</dbReference>
<proteinExistence type="predicted"/>
<sequence length="165" mass="17146">MSYAYTGGMPTDRRRRRRAIRLGLLLLLVVLLIFAGLRLLDGIQSARTPPSAAPSPSSTCLEPPAGVTVDVLNATTRAGLAGVAADTLRAQRFEVGTVGNAPAGTKLTGPAEIRHGTKGKDGAAVLARHVRGAVMVQVDRADTRIDLVIGEGFDAVTPPADPPTC</sequence>
<gene>
    <name evidence="2" type="ORF">GCM10025883_31370</name>
</gene>
<organism evidence="2 3">
    <name type="scientific">Mobilicoccus caccae</name>
    <dbReference type="NCBI Taxonomy" id="1859295"/>
    <lineage>
        <taxon>Bacteria</taxon>
        <taxon>Bacillati</taxon>
        <taxon>Actinomycetota</taxon>
        <taxon>Actinomycetes</taxon>
        <taxon>Micrococcales</taxon>
        <taxon>Dermatophilaceae</taxon>
        <taxon>Mobilicoccus</taxon>
    </lineage>
</organism>
<protein>
    <recommendedName>
        <fullName evidence="1">LytR/CpsA/Psr regulator C-terminal domain-containing protein</fullName>
    </recommendedName>
</protein>
<name>A0ABQ6IWI3_9MICO</name>
<dbReference type="InterPro" id="IPR027381">
    <property type="entry name" value="LytR/CpsA/Psr_C"/>
</dbReference>
<dbReference type="EMBL" id="BSUO01000001">
    <property type="protein sequence ID" value="GMA41092.1"/>
    <property type="molecule type" value="Genomic_DNA"/>
</dbReference>
<dbReference type="RefSeq" id="WP_284304686.1">
    <property type="nucleotide sequence ID" value="NZ_BSUO01000001.1"/>
</dbReference>
<evidence type="ECO:0000313" key="2">
    <source>
        <dbReference type="EMBL" id="GMA41092.1"/>
    </source>
</evidence>
<keyword evidence="3" id="KW-1185">Reference proteome</keyword>
<feature type="domain" description="LytR/CpsA/Psr regulator C-terminal" evidence="1">
    <location>
        <begin position="67"/>
        <end position="153"/>
    </location>
</feature>
<evidence type="ECO:0000259" key="1">
    <source>
        <dbReference type="Pfam" id="PF13399"/>
    </source>
</evidence>
<comment type="caution">
    <text evidence="2">The sequence shown here is derived from an EMBL/GenBank/DDBJ whole genome shotgun (WGS) entry which is preliminary data.</text>
</comment>
<dbReference type="Pfam" id="PF13399">
    <property type="entry name" value="LytR_C"/>
    <property type="match status" value="1"/>
</dbReference>
<evidence type="ECO:0000313" key="3">
    <source>
        <dbReference type="Proteomes" id="UP001157126"/>
    </source>
</evidence>
<reference evidence="3" key="1">
    <citation type="journal article" date="2019" name="Int. J. Syst. Evol. Microbiol.">
        <title>The Global Catalogue of Microorganisms (GCM) 10K type strain sequencing project: providing services to taxonomists for standard genome sequencing and annotation.</title>
        <authorList>
            <consortium name="The Broad Institute Genomics Platform"/>
            <consortium name="The Broad Institute Genome Sequencing Center for Infectious Disease"/>
            <person name="Wu L."/>
            <person name="Ma J."/>
        </authorList>
    </citation>
    <scope>NUCLEOTIDE SEQUENCE [LARGE SCALE GENOMIC DNA]</scope>
    <source>
        <strain evidence="3">NBRC 113072</strain>
    </source>
</reference>
<accession>A0ABQ6IWI3</accession>
<dbReference type="Proteomes" id="UP001157126">
    <property type="component" value="Unassembled WGS sequence"/>
</dbReference>